<evidence type="ECO:0000313" key="4">
    <source>
        <dbReference type="Proteomes" id="UP000198341"/>
    </source>
</evidence>
<reference evidence="3 4" key="1">
    <citation type="submission" date="2011-10" db="EMBL/GenBank/DDBJ databases">
        <authorList>
            <person name="Genoscope - CEA"/>
        </authorList>
    </citation>
    <scope>NUCLEOTIDE SEQUENCE [LARGE SCALE GENOMIC DNA]</scope>
    <source>
        <strain evidence="3 4">RCC 1105</strain>
    </source>
</reference>
<organism evidence="3 4">
    <name type="scientific">Bathycoccus prasinos</name>
    <dbReference type="NCBI Taxonomy" id="41875"/>
    <lineage>
        <taxon>Eukaryota</taxon>
        <taxon>Viridiplantae</taxon>
        <taxon>Chlorophyta</taxon>
        <taxon>Mamiellophyceae</taxon>
        <taxon>Mamiellales</taxon>
        <taxon>Bathycoccaceae</taxon>
        <taxon>Bathycoccus</taxon>
    </lineage>
</organism>
<sequence length="301" mass="34529">MMFASSSSQYTASYARGVKLVFAAKKTTTPRRKRRRGRARGAFRASSSSSDGEKNGLETSSTEDDDDDERRNFGGKASCSSSSSSFSPLLLSLLVVFAGGVTTAQPSFASIEDSRKQVVLDIERRLELERQESINNNDIDKEKREPRPRWETKAEERAMMMREYDRLAIQQKEEKEEFNRKATAVYARQAAERKTLARIEKDGNPDGLSQSEKEQVAKEEGERAYEMTMNAIDASELELKAYNERMEERRRTALERNREELEKLEKMERKEKEESEILEQISKNCEKSLEDVNPFDDTVCI</sequence>
<protein>
    <submittedName>
        <fullName evidence="3">Uncharacterized protein</fullName>
    </submittedName>
</protein>
<dbReference type="EMBL" id="FO082273">
    <property type="protein sequence ID" value="CCO17017.1"/>
    <property type="molecule type" value="Genomic_DNA"/>
</dbReference>
<dbReference type="KEGG" id="bpg:Bathy06g01580"/>
<proteinExistence type="predicted"/>
<evidence type="ECO:0000256" key="2">
    <source>
        <dbReference type="SAM" id="MobiDB-lite"/>
    </source>
</evidence>
<feature type="coiled-coil region" evidence="1">
    <location>
        <begin position="225"/>
        <end position="284"/>
    </location>
</feature>
<feature type="compositionally biased region" description="Basic and acidic residues" evidence="2">
    <location>
        <begin position="211"/>
        <end position="221"/>
    </location>
</feature>
<dbReference type="RefSeq" id="XP_007512417.1">
    <property type="nucleotide sequence ID" value="XM_007512355.1"/>
</dbReference>
<feature type="compositionally biased region" description="Basic residues" evidence="2">
    <location>
        <begin position="28"/>
        <end position="41"/>
    </location>
</feature>
<evidence type="ECO:0000256" key="1">
    <source>
        <dbReference type="SAM" id="Coils"/>
    </source>
</evidence>
<gene>
    <name evidence="3" type="ORF">Bathy06g01580</name>
</gene>
<dbReference type="GeneID" id="19015138"/>
<dbReference type="AlphaFoldDB" id="K8EFV6"/>
<accession>K8EFV6</accession>
<feature type="region of interest" description="Disordered" evidence="2">
    <location>
        <begin position="25"/>
        <end position="85"/>
    </location>
</feature>
<name>K8EFV6_9CHLO</name>
<dbReference type="Proteomes" id="UP000198341">
    <property type="component" value="Chromosome 6"/>
</dbReference>
<keyword evidence="4" id="KW-1185">Reference proteome</keyword>
<keyword evidence="1" id="KW-0175">Coiled coil</keyword>
<feature type="region of interest" description="Disordered" evidence="2">
    <location>
        <begin position="200"/>
        <end position="221"/>
    </location>
</feature>
<evidence type="ECO:0000313" key="3">
    <source>
        <dbReference type="EMBL" id="CCO17017.1"/>
    </source>
</evidence>